<gene>
    <name evidence="1" type="ORF">S06H3_61616</name>
</gene>
<dbReference type="AlphaFoldDB" id="X1QGX0"/>
<accession>X1QGX0</accession>
<protein>
    <submittedName>
        <fullName evidence="1">Uncharacterized protein</fullName>
    </submittedName>
</protein>
<name>X1QGX0_9ZZZZ</name>
<reference evidence="1" key="1">
    <citation type="journal article" date="2014" name="Front. Microbiol.">
        <title>High frequency of phylogenetically diverse reductive dehalogenase-homologous genes in deep subseafloor sedimentary metagenomes.</title>
        <authorList>
            <person name="Kawai M."/>
            <person name="Futagami T."/>
            <person name="Toyoda A."/>
            <person name="Takaki Y."/>
            <person name="Nishi S."/>
            <person name="Hori S."/>
            <person name="Arai W."/>
            <person name="Tsubouchi T."/>
            <person name="Morono Y."/>
            <person name="Uchiyama I."/>
            <person name="Ito T."/>
            <person name="Fujiyama A."/>
            <person name="Inagaki F."/>
            <person name="Takami H."/>
        </authorList>
    </citation>
    <scope>NUCLEOTIDE SEQUENCE</scope>
    <source>
        <strain evidence="1">Expedition CK06-06</strain>
    </source>
</reference>
<sequence length="47" mass="5567">DSELRIKFDVRPLKEFAREELPVHSILRAVVLTEPNTMDLQTFLKRD</sequence>
<dbReference type="EMBL" id="BARV01040444">
    <property type="protein sequence ID" value="GAI54061.1"/>
    <property type="molecule type" value="Genomic_DNA"/>
</dbReference>
<organism evidence="1">
    <name type="scientific">marine sediment metagenome</name>
    <dbReference type="NCBI Taxonomy" id="412755"/>
    <lineage>
        <taxon>unclassified sequences</taxon>
        <taxon>metagenomes</taxon>
        <taxon>ecological metagenomes</taxon>
    </lineage>
</organism>
<feature type="non-terminal residue" evidence="1">
    <location>
        <position position="1"/>
    </location>
</feature>
<comment type="caution">
    <text evidence="1">The sequence shown here is derived from an EMBL/GenBank/DDBJ whole genome shotgun (WGS) entry which is preliminary data.</text>
</comment>
<proteinExistence type="predicted"/>
<evidence type="ECO:0000313" key="1">
    <source>
        <dbReference type="EMBL" id="GAI54061.1"/>
    </source>
</evidence>